<keyword evidence="1" id="KW-0812">Transmembrane</keyword>
<keyword evidence="1" id="KW-1133">Transmembrane helix</keyword>
<sequence length="143" mass="16180">MRSGINWTCLWLDLWHRIYIAALSLPLCVSALLANGVLLQPMNIIRAIGSDCRAEGQCRRTYFSKYCNGITFIVSTRDPLVDVGSVRLLFIRPALLFVALKRVARPVAANLIRALQKRAEQYRKSRVTTLDCEILLLSFLSAR</sequence>
<dbReference type="Proteomes" id="UP000438429">
    <property type="component" value="Unassembled WGS sequence"/>
</dbReference>
<evidence type="ECO:0000313" key="3">
    <source>
        <dbReference type="Proteomes" id="UP000438429"/>
    </source>
</evidence>
<keyword evidence="1" id="KW-0472">Membrane</keyword>
<evidence type="ECO:0000256" key="1">
    <source>
        <dbReference type="SAM" id="Phobius"/>
    </source>
</evidence>
<gene>
    <name evidence="2" type="ORF">F2P81_023834</name>
</gene>
<dbReference type="EMBL" id="VEVO01000022">
    <property type="protein sequence ID" value="KAF0023204.1"/>
    <property type="molecule type" value="Genomic_DNA"/>
</dbReference>
<comment type="caution">
    <text evidence="2">The sequence shown here is derived from an EMBL/GenBank/DDBJ whole genome shotgun (WGS) entry which is preliminary data.</text>
</comment>
<dbReference type="AlphaFoldDB" id="A0A6A4RXL2"/>
<protein>
    <submittedName>
        <fullName evidence="2">Uncharacterized protein</fullName>
    </submittedName>
</protein>
<accession>A0A6A4RXL2</accession>
<feature type="transmembrane region" description="Helical" evidence="1">
    <location>
        <begin position="18"/>
        <end position="39"/>
    </location>
</feature>
<name>A0A6A4RXL2_SCOMX</name>
<proteinExistence type="predicted"/>
<organism evidence="2 3">
    <name type="scientific">Scophthalmus maximus</name>
    <name type="common">Turbot</name>
    <name type="synonym">Psetta maxima</name>
    <dbReference type="NCBI Taxonomy" id="52904"/>
    <lineage>
        <taxon>Eukaryota</taxon>
        <taxon>Metazoa</taxon>
        <taxon>Chordata</taxon>
        <taxon>Craniata</taxon>
        <taxon>Vertebrata</taxon>
        <taxon>Euteleostomi</taxon>
        <taxon>Actinopterygii</taxon>
        <taxon>Neopterygii</taxon>
        <taxon>Teleostei</taxon>
        <taxon>Neoteleostei</taxon>
        <taxon>Acanthomorphata</taxon>
        <taxon>Carangaria</taxon>
        <taxon>Pleuronectiformes</taxon>
        <taxon>Pleuronectoidei</taxon>
        <taxon>Scophthalmidae</taxon>
        <taxon>Scophthalmus</taxon>
    </lineage>
</organism>
<reference evidence="2 3" key="1">
    <citation type="submission" date="2019-06" db="EMBL/GenBank/DDBJ databases">
        <title>Draft genomes of female and male turbot (Scophthalmus maximus).</title>
        <authorList>
            <person name="Xu H."/>
            <person name="Xu X.-W."/>
            <person name="Shao C."/>
            <person name="Chen S."/>
        </authorList>
    </citation>
    <scope>NUCLEOTIDE SEQUENCE [LARGE SCALE GENOMIC DNA]</scope>
    <source>
        <strain evidence="2">Ysfricsl-2016a</strain>
        <tissue evidence="2">Blood</tissue>
    </source>
</reference>
<evidence type="ECO:0000313" key="2">
    <source>
        <dbReference type="EMBL" id="KAF0023204.1"/>
    </source>
</evidence>